<name>A0A438G343_VITVI</name>
<dbReference type="AlphaFoldDB" id="A0A438G343"/>
<dbReference type="PANTHER" id="PTHR33067:SF32">
    <property type="entry name" value="ASPARTIC PEPTIDASE DDI1-TYPE DOMAIN-CONTAINING PROTEIN"/>
    <property type="match status" value="1"/>
</dbReference>
<evidence type="ECO:0000313" key="1">
    <source>
        <dbReference type="EMBL" id="RVW66621.1"/>
    </source>
</evidence>
<sequence length="261" mass="29844">MCRGDFMNKNPDEAFQFLDYVVEVSRSWEEPIVKEPPRDRTMNRARASGVYSLLEGLDVQAKFTTIMRRLDDLEAKRVQEGHTSNILVILHIPTLIIRVGGIIQIYHGEEVTMASFSNKETDFRVIKLIGSKVFNHKRHKVEDKTLEILKVLKQVKINIPLLDMIKQVPTYAKFLKDLCTMKKMIKLSKKTFLTEQVSAIIKNKVIVKNKDPGYPTISVQIGDSFVERALFDLGDNVNLLPYSIYKQLGLGELMTTTITLS</sequence>
<dbReference type="PANTHER" id="PTHR33067">
    <property type="entry name" value="RNA-DIRECTED DNA POLYMERASE-RELATED"/>
    <property type="match status" value="1"/>
</dbReference>
<reference evidence="1 2" key="1">
    <citation type="journal article" date="2018" name="PLoS Genet.">
        <title>Population sequencing reveals clonal diversity and ancestral inbreeding in the grapevine cultivar Chardonnay.</title>
        <authorList>
            <person name="Roach M.J."/>
            <person name="Johnson D.L."/>
            <person name="Bohlmann J."/>
            <person name="van Vuuren H.J."/>
            <person name="Jones S.J."/>
            <person name="Pretorius I.S."/>
            <person name="Schmidt S.A."/>
            <person name="Borneman A.R."/>
        </authorList>
    </citation>
    <scope>NUCLEOTIDE SEQUENCE [LARGE SCALE GENOMIC DNA]</scope>
    <source>
        <strain evidence="2">cv. Chardonnay</strain>
        <tissue evidence="1">Leaf</tissue>
    </source>
</reference>
<dbReference type="EMBL" id="QGNW01000640">
    <property type="protein sequence ID" value="RVW66621.1"/>
    <property type="molecule type" value="Genomic_DNA"/>
</dbReference>
<organism evidence="1 2">
    <name type="scientific">Vitis vinifera</name>
    <name type="common">Grape</name>
    <dbReference type="NCBI Taxonomy" id="29760"/>
    <lineage>
        <taxon>Eukaryota</taxon>
        <taxon>Viridiplantae</taxon>
        <taxon>Streptophyta</taxon>
        <taxon>Embryophyta</taxon>
        <taxon>Tracheophyta</taxon>
        <taxon>Spermatophyta</taxon>
        <taxon>Magnoliopsida</taxon>
        <taxon>eudicotyledons</taxon>
        <taxon>Gunneridae</taxon>
        <taxon>Pentapetalae</taxon>
        <taxon>rosids</taxon>
        <taxon>Vitales</taxon>
        <taxon>Vitaceae</taxon>
        <taxon>Viteae</taxon>
        <taxon>Vitis</taxon>
    </lineage>
</organism>
<protein>
    <submittedName>
        <fullName evidence="1">Uncharacterized protein</fullName>
    </submittedName>
</protein>
<gene>
    <name evidence="1" type="ORF">CK203_065442</name>
</gene>
<accession>A0A438G343</accession>
<comment type="caution">
    <text evidence="1">The sequence shown here is derived from an EMBL/GenBank/DDBJ whole genome shotgun (WGS) entry which is preliminary data.</text>
</comment>
<proteinExistence type="predicted"/>
<evidence type="ECO:0000313" key="2">
    <source>
        <dbReference type="Proteomes" id="UP000288805"/>
    </source>
</evidence>
<dbReference type="Proteomes" id="UP000288805">
    <property type="component" value="Unassembled WGS sequence"/>
</dbReference>